<feature type="transmembrane region" description="Helical" evidence="7">
    <location>
        <begin position="15"/>
        <end position="37"/>
    </location>
</feature>
<feature type="transmembrane region" description="Helical" evidence="7">
    <location>
        <begin position="439"/>
        <end position="459"/>
    </location>
</feature>
<dbReference type="InterPro" id="IPR051447">
    <property type="entry name" value="Lipoprotein-release_system"/>
</dbReference>
<evidence type="ECO:0000313" key="11">
    <source>
        <dbReference type="Proteomes" id="UP000199073"/>
    </source>
</evidence>
<keyword evidence="3" id="KW-1003">Cell membrane</keyword>
<feature type="domain" description="MacB-like periplasmic core" evidence="9">
    <location>
        <begin position="438"/>
        <end position="572"/>
    </location>
</feature>
<dbReference type="OrthoDB" id="5137249at2"/>
<gene>
    <name evidence="10" type="ORF">SAMN05660330_00765</name>
</gene>
<evidence type="ECO:0000313" key="10">
    <source>
        <dbReference type="EMBL" id="SDO66303.1"/>
    </source>
</evidence>
<dbReference type="Pfam" id="PF12704">
    <property type="entry name" value="MacB_PCD"/>
    <property type="match status" value="1"/>
</dbReference>
<feature type="transmembrane region" description="Helical" evidence="7">
    <location>
        <begin position="270"/>
        <end position="290"/>
    </location>
</feature>
<dbReference type="STRING" id="91360.SAMN05660330_00765"/>
<dbReference type="InterPro" id="IPR025857">
    <property type="entry name" value="MacB_PCD"/>
</dbReference>
<comment type="subcellular location">
    <subcellularLocation>
        <location evidence="1">Cell membrane</location>
        <topology evidence="1">Multi-pass membrane protein</topology>
    </subcellularLocation>
</comment>
<dbReference type="GO" id="GO:0044874">
    <property type="term" value="P:lipoprotein localization to outer membrane"/>
    <property type="evidence" value="ECO:0007669"/>
    <property type="project" value="TreeGrafter"/>
</dbReference>
<dbReference type="RefSeq" id="WP_092219949.1">
    <property type="nucleotide sequence ID" value="NZ_FNJI01000004.1"/>
</dbReference>
<dbReference type="InterPro" id="IPR003838">
    <property type="entry name" value="ABC3_permease_C"/>
</dbReference>
<dbReference type="Pfam" id="PF02687">
    <property type="entry name" value="FtsX"/>
    <property type="match status" value="2"/>
</dbReference>
<evidence type="ECO:0000256" key="5">
    <source>
        <dbReference type="ARBA" id="ARBA00022989"/>
    </source>
</evidence>
<keyword evidence="5 7" id="KW-1133">Transmembrane helix</keyword>
<evidence type="ECO:0000256" key="7">
    <source>
        <dbReference type="SAM" id="Phobius"/>
    </source>
</evidence>
<evidence type="ECO:0000256" key="3">
    <source>
        <dbReference type="ARBA" id="ARBA00022475"/>
    </source>
</evidence>
<feature type="transmembrane region" description="Helical" evidence="7">
    <location>
        <begin position="718"/>
        <end position="738"/>
    </location>
</feature>
<evidence type="ECO:0000256" key="1">
    <source>
        <dbReference type="ARBA" id="ARBA00004651"/>
    </source>
</evidence>
<evidence type="ECO:0000256" key="6">
    <source>
        <dbReference type="ARBA" id="ARBA00023136"/>
    </source>
</evidence>
<evidence type="ECO:0000256" key="4">
    <source>
        <dbReference type="ARBA" id="ARBA00022692"/>
    </source>
</evidence>
<feature type="transmembrane region" description="Helical" evidence="7">
    <location>
        <begin position="661"/>
        <end position="682"/>
    </location>
</feature>
<keyword evidence="6 7" id="KW-0472">Membrane</keyword>
<dbReference type="PANTHER" id="PTHR30489:SF0">
    <property type="entry name" value="LIPOPROTEIN-RELEASING SYSTEM TRANSMEMBRANE PROTEIN LOLE"/>
    <property type="match status" value="1"/>
</dbReference>
<feature type="transmembrane region" description="Helical" evidence="7">
    <location>
        <begin position="167"/>
        <end position="188"/>
    </location>
</feature>
<evidence type="ECO:0000256" key="2">
    <source>
        <dbReference type="ARBA" id="ARBA00005236"/>
    </source>
</evidence>
<comment type="similarity">
    <text evidence="2">Belongs to the ABC-4 integral membrane protein family. LolC/E subfamily.</text>
</comment>
<sequence length="794" mass="88509">MAMTVLGRKLVRDAAGSWVLIVAVAIMIAVGGASYIAMMSSYRNLERTKNHFYTQCRLADFWIDLKKIPSGDARRLARLPGIAEIRNRIQFQVMLDFPDSVKPVGALLLSLPDFRSPIVNSIIVRKGTYFTKEQDNQVILSEKFAEARNIHVGDRVRTIVNNQRRELIVVGTAISAEFVYLTSPGSMLDQPGSYGLMWVKRSFSEKILGFEGSANSIVGLFSGLSLTGRQQLLETIKREVDGFGVFDATLRNKQFSPLILDAEMTELRSMALTMPLFFLVVAALVLNIMISRMVEQHRSVIGTLKALGYSSFRVGMHFVKFSVVPGALGGVLGCILGWVLGSVMVEMYLLYFSFPRLENIIYPGLYLAGLCVSIGSCVAGAMKAVWRVVRLEPAEAMRPAPPPVQRSVLVEKFTGLWQLLDVQWQMIVRGVLRNKGRTAISVFAAATGSAIVLLTFGFVDSLDGLIETQFSKAMRSDIHLFFGDEMPYETLDDVRRFPGVLQAEPVLNVGCSLKNGSRKESANVAGIRPSSDLTTLFDKEMREVFLPSAGLVMSARLMEKLDIRPGQTLELTPVKGIRRTVRVPVVQQYQSVIGMGLYADIHWLNSLLKNQGAINEVRVKLSPDEVLRHHFLVRIKSLPRIETIMDIEGQKAAMVEQQDRLMGYTAILMVGFAATIFFGTILNTSLVRLSELGREIATFRTLGYHDFEVANQFLKENLMINLAGTVIGLGLGYWMLIYTMDNFTTDAYSMVVYLYPESLLYTVLLTVLFVVAAQLVVNRKIKRLNWLQALGINE</sequence>
<organism evidence="10 11">
    <name type="scientific">Desulforhopalus singaporensis</name>
    <dbReference type="NCBI Taxonomy" id="91360"/>
    <lineage>
        <taxon>Bacteria</taxon>
        <taxon>Pseudomonadati</taxon>
        <taxon>Thermodesulfobacteriota</taxon>
        <taxon>Desulfobulbia</taxon>
        <taxon>Desulfobulbales</taxon>
        <taxon>Desulfocapsaceae</taxon>
        <taxon>Desulforhopalus</taxon>
    </lineage>
</organism>
<proteinExistence type="inferred from homology"/>
<feature type="domain" description="ABC3 transporter permease C-terminal" evidence="8">
    <location>
        <begin position="274"/>
        <end position="393"/>
    </location>
</feature>
<name>A0A1H0LE49_9BACT</name>
<feature type="transmembrane region" description="Helical" evidence="7">
    <location>
        <begin position="318"/>
        <end position="340"/>
    </location>
</feature>
<dbReference type="Proteomes" id="UP000199073">
    <property type="component" value="Unassembled WGS sequence"/>
</dbReference>
<feature type="transmembrane region" description="Helical" evidence="7">
    <location>
        <begin position="360"/>
        <end position="382"/>
    </location>
</feature>
<feature type="transmembrane region" description="Helical" evidence="7">
    <location>
        <begin position="758"/>
        <end position="777"/>
    </location>
</feature>
<dbReference type="AlphaFoldDB" id="A0A1H0LE49"/>
<dbReference type="GO" id="GO:0098797">
    <property type="term" value="C:plasma membrane protein complex"/>
    <property type="evidence" value="ECO:0007669"/>
    <property type="project" value="TreeGrafter"/>
</dbReference>
<protein>
    <submittedName>
        <fullName evidence="10">Putative ABC transport system permease protein</fullName>
    </submittedName>
</protein>
<dbReference type="EMBL" id="FNJI01000004">
    <property type="protein sequence ID" value="SDO66303.1"/>
    <property type="molecule type" value="Genomic_DNA"/>
</dbReference>
<evidence type="ECO:0000259" key="8">
    <source>
        <dbReference type="Pfam" id="PF02687"/>
    </source>
</evidence>
<evidence type="ECO:0000259" key="9">
    <source>
        <dbReference type="Pfam" id="PF12704"/>
    </source>
</evidence>
<feature type="domain" description="ABC3 transporter permease C-terminal" evidence="8">
    <location>
        <begin position="668"/>
        <end position="784"/>
    </location>
</feature>
<dbReference type="PANTHER" id="PTHR30489">
    <property type="entry name" value="LIPOPROTEIN-RELEASING SYSTEM TRANSMEMBRANE PROTEIN LOLE"/>
    <property type="match status" value="1"/>
</dbReference>
<keyword evidence="4 7" id="KW-0812">Transmembrane</keyword>
<keyword evidence="11" id="KW-1185">Reference proteome</keyword>
<reference evidence="10 11" key="1">
    <citation type="submission" date="2016-10" db="EMBL/GenBank/DDBJ databases">
        <authorList>
            <person name="de Groot N.N."/>
        </authorList>
    </citation>
    <scope>NUCLEOTIDE SEQUENCE [LARGE SCALE GENOMIC DNA]</scope>
    <source>
        <strain evidence="10 11">DSM 12130</strain>
    </source>
</reference>
<accession>A0A1H0LE49</accession>